<evidence type="ECO:0000256" key="1">
    <source>
        <dbReference type="ARBA" id="ARBA00022884"/>
    </source>
</evidence>
<keyword evidence="1 2" id="KW-0694">RNA-binding</keyword>
<feature type="domain" description="RRM" evidence="4">
    <location>
        <begin position="866"/>
        <end position="948"/>
    </location>
</feature>
<dbReference type="InterPro" id="IPR039171">
    <property type="entry name" value="Cwc2/Slt11"/>
</dbReference>
<feature type="region of interest" description="Disordered" evidence="3">
    <location>
        <begin position="674"/>
        <end position="730"/>
    </location>
</feature>
<accession>A0ABR0C1L7</accession>
<sequence length="1373" mass="146611">MHSSLPWFSTFAGDWRTFSGRSRRGPTATLGVVQMREARVETAIGTRPRADGAASRRPLETRLNVLATNRSVVLHAAKDTRASHEHPTCTSTFYTNDEHAPVAAGHWIPARGSLNCQRTLVPFGQPAIHAPPLFPFWRGGQLCGAFLLPPAPPKVPWARRAGRLGSRRWRRPRQAGWAGLGWRWPLAARCLAQGVPPAGPCNCGSRSPATGAPVHWPARWAPTSPAVLPQPNQPAPATGASISPNPLKNGLTPGVGHGCAALARLAAVGRKLEVAGRASSAAVAWPCMPSHSFIQLFNSPTLGRPVNQSTGSKMVGWWTLLDVPPRSLPPAQSRMQCKGTRAPRNVVKEKREPPLPVPRALMLLLALAASPDGRPSGVAASHWQLHCPLFFDPRTGSTPPSRHLVWCLTRPRAALLSRSRVSFFLLLSSASSPSSLSTPYTCEVSLRPTTIHLPCPVDPVRRPRILLRIIASSFLVLVPQPFGLLFDSDTSGSLLVWFDDGHCHLALTGSRSSLVSPLARPIRLCDSLHSSWSHEPSFASDNFRASSRHVQSFKTAVLSHSGRDSLVPPHLLGMQDLNAPVGQGGPNPNGPGRFQGHASKPSNSDTGFSHGAFTSNISGFADRHPRRGNVPSLNTQAMGHQNQPGSPSNAGDLASPGTAFDMQFTPLLPSQLLLGSPFQPGSPAAFGSPQFQSLPGFQQAGQQHGGNQGHSGGVSSPIQQSISPQPYQTMVSPSTYGAPQFFPPQSPTGGFNMQAPMQPASPVSMGSGVVTGTSRTVYLGNIPPDTSAEEILGHVRSGQIESVRLLPDKNCAFISFLDASSATHFHSDAILKKLCIKGQDIKVGWGKPSQVPTSVALAVQQSGASRNVYLGNLPEDITDAELREDLGKFGVIDTVKIVREKNIAFVHYLSIANAIKAVSQLPQEPKWQAPRRVFYGKDRCAYVSKTQQQNAAQYLGIAPGYAHMLTGADRDLISNALAQQSVAAAAVATTAGGINNLGNRTIYLGNIHPETTIEEICNVVRGGLLHHIRYIPDKHICFVTFIDPTAAASFYALSNLQGLMIHNRRLKIGWGKHSGALPPAIALAVSGGASRNVYVGNLDETWTEDRLRQDFSEFGEIELVNTLREKSCAFVNFTNIANAIKAIEAIRGKEEYRKFKVNFGKDRCGNPPRQMQQNQSPRGDGVSSPPPNGSQNSSSPPNGPQQSAVLFNANNNPLTMYLSQLSQQVQHQQHQQSQQQHPMHMQQHPLFHAAQASPNDLSLDVPQQGHMSGHGQSASISNGYAAAAAAASGATTIGGLLAPGPRGQHSRAVSLPVLAPGFENGGNSPGSVPGSNGSEGERRGHHYQASFGGMGAGGFGLAIQGGLNGWVEEEVAN</sequence>
<feature type="compositionally biased region" description="Polar residues" evidence="3">
    <location>
        <begin position="600"/>
        <end position="618"/>
    </location>
</feature>
<dbReference type="Pfam" id="PF10378">
    <property type="entry name" value="RRM"/>
    <property type="match status" value="1"/>
</dbReference>
<evidence type="ECO:0000313" key="6">
    <source>
        <dbReference type="EMBL" id="KAK4090238.1"/>
    </source>
</evidence>
<feature type="compositionally biased region" description="Gly residues" evidence="3">
    <location>
        <begin position="703"/>
        <end position="712"/>
    </location>
</feature>
<proteinExistence type="predicted"/>
<dbReference type="Proteomes" id="UP001287286">
    <property type="component" value="Unassembled WGS sequence"/>
</dbReference>
<dbReference type="InterPro" id="IPR034195">
    <property type="entry name" value="Mrn1_RRM1"/>
</dbReference>
<evidence type="ECO:0000259" key="4">
    <source>
        <dbReference type="PROSITE" id="PS50102"/>
    </source>
</evidence>
<feature type="region of interest" description="Disordered" evidence="3">
    <location>
        <begin position="1159"/>
        <end position="1206"/>
    </location>
</feature>
<feature type="domain" description="Ig-like" evidence="5">
    <location>
        <begin position="358"/>
        <end position="452"/>
    </location>
</feature>
<dbReference type="PANTHER" id="PTHR14089">
    <property type="entry name" value="PRE-MRNA-SPLICING FACTOR RBM22"/>
    <property type="match status" value="1"/>
</dbReference>
<dbReference type="SMART" id="SM00360">
    <property type="entry name" value="RRM"/>
    <property type="match status" value="4"/>
</dbReference>
<dbReference type="CDD" id="cd12520">
    <property type="entry name" value="RRM1_MRN1"/>
    <property type="match status" value="1"/>
</dbReference>
<dbReference type="EMBL" id="JAWRVI010000016">
    <property type="protein sequence ID" value="KAK4090238.1"/>
    <property type="molecule type" value="Genomic_DNA"/>
</dbReference>
<gene>
    <name evidence="6" type="ORF">Purlil1_5409</name>
</gene>
<keyword evidence="7" id="KW-1185">Reference proteome</keyword>
<feature type="compositionally biased region" description="Low complexity" evidence="3">
    <location>
        <begin position="1325"/>
        <end position="1334"/>
    </location>
</feature>
<evidence type="ECO:0008006" key="8">
    <source>
        <dbReference type="Google" id="ProtNLM"/>
    </source>
</evidence>
<dbReference type="InterPro" id="IPR012677">
    <property type="entry name" value="Nucleotide-bd_a/b_plait_sf"/>
</dbReference>
<evidence type="ECO:0000313" key="7">
    <source>
        <dbReference type="Proteomes" id="UP001287286"/>
    </source>
</evidence>
<dbReference type="InterPro" id="IPR035979">
    <property type="entry name" value="RBD_domain_sf"/>
</dbReference>
<dbReference type="SUPFAM" id="SSF54928">
    <property type="entry name" value="RNA-binding domain, RBD"/>
    <property type="match status" value="2"/>
</dbReference>
<dbReference type="PANTHER" id="PTHR14089:SF8">
    <property type="entry name" value="RNA-BINDING PROTEIN MRN1"/>
    <property type="match status" value="1"/>
</dbReference>
<dbReference type="Pfam" id="PF00076">
    <property type="entry name" value="RRM_1"/>
    <property type="match status" value="2"/>
</dbReference>
<dbReference type="InterPro" id="IPR007110">
    <property type="entry name" value="Ig-like_dom"/>
</dbReference>
<dbReference type="Gene3D" id="3.30.70.330">
    <property type="match status" value="4"/>
</dbReference>
<feature type="region of interest" description="Disordered" evidence="3">
    <location>
        <begin position="1314"/>
        <end position="1345"/>
    </location>
</feature>
<dbReference type="PROSITE" id="PS50835">
    <property type="entry name" value="IG_LIKE"/>
    <property type="match status" value="1"/>
</dbReference>
<feature type="domain" description="RRM" evidence="4">
    <location>
        <begin position="775"/>
        <end position="848"/>
    </location>
</feature>
<feature type="compositionally biased region" description="Low complexity" evidence="3">
    <location>
        <begin position="1189"/>
        <end position="1203"/>
    </location>
</feature>
<dbReference type="CDD" id="cd12522">
    <property type="entry name" value="RRM4_MRN1"/>
    <property type="match status" value="1"/>
</dbReference>
<feature type="domain" description="RRM" evidence="4">
    <location>
        <begin position="1000"/>
        <end position="1073"/>
    </location>
</feature>
<dbReference type="InterPro" id="IPR018835">
    <property type="entry name" value="RNA-binding_domain_put"/>
</dbReference>
<feature type="compositionally biased region" description="Low complexity" evidence="3">
    <location>
        <begin position="713"/>
        <end position="726"/>
    </location>
</feature>
<dbReference type="PROSITE" id="PS50102">
    <property type="entry name" value="RRM"/>
    <property type="match status" value="4"/>
</dbReference>
<feature type="region of interest" description="Disordered" evidence="3">
    <location>
        <begin position="223"/>
        <end position="249"/>
    </location>
</feature>
<protein>
    <recommendedName>
        <fullName evidence="8">Negative regulator of differentiation 1</fullName>
    </recommendedName>
</protein>
<dbReference type="InterPro" id="IPR000504">
    <property type="entry name" value="RRM_dom"/>
</dbReference>
<dbReference type="CDD" id="cd12523">
    <property type="entry name" value="RRM2_MRN1"/>
    <property type="match status" value="1"/>
</dbReference>
<dbReference type="CDD" id="cd12521">
    <property type="entry name" value="RRM3_MRN1"/>
    <property type="match status" value="1"/>
</dbReference>
<name>A0ABR0C1L7_PURLI</name>
<feature type="region of interest" description="Disordered" evidence="3">
    <location>
        <begin position="1221"/>
        <end position="1241"/>
    </location>
</feature>
<evidence type="ECO:0000259" key="5">
    <source>
        <dbReference type="PROSITE" id="PS50835"/>
    </source>
</evidence>
<feature type="domain" description="RRM" evidence="4">
    <location>
        <begin position="1091"/>
        <end position="1162"/>
    </location>
</feature>
<evidence type="ECO:0000256" key="2">
    <source>
        <dbReference type="PROSITE-ProRule" id="PRU00176"/>
    </source>
</evidence>
<evidence type="ECO:0000256" key="3">
    <source>
        <dbReference type="SAM" id="MobiDB-lite"/>
    </source>
</evidence>
<comment type="caution">
    <text evidence="6">The sequence shown here is derived from an EMBL/GenBank/DDBJ whole genome shotgun (WGS) entry which is preliminary data.</text>
</comment>
<organism evidence="6 7">
    <name type="scientific">Purpureocillium lilacinum</name>
    <name type="common">Paecilomyces lilacinus</name>
    <dbReference type="NCBI Taxonomy" id="33203"/>
    <lineage>
        <taxon>Eukaryota</taxon>
        <taxon>Fungi</taxon>
        <taxon>Dikarya</taxon>
        <taxon>Ascomycota</taxon>
        <taxon>Pezizomycotina</taxon>
        <taxon>Sordariomycetes</taxon>
        <taxon>Hypocreomycetidae</taxon>
        <taxon>Hypocreales</taxon>
        <taxon>Ophiocordycipitaceae</taxon>
        <taxon>Purpureocillium</taxon>
    </lineage>
</organism>
<reference evidence="6 7" key="1">
    <citation type="journal article" date="2024" name="Microbiol. Resour. Announc.">
        <title>Genome annotations for the ascomycete fungi Trichoderma harzianum, Trichoderma aggressivum, and Purpureocillium lilacinum.</title>
        <authorList>
            <person name="Beijen E.P.W."/>
            <person name="Ohm R.A."/>
        </authorList>
    </citation>
    <scope>NUCLEOTIDE SEQUENCE [LARGE SCALE GENOMIC DNA]</scope>
    <source>
        <strain evidence="6 7">CBS 150709</strain>
    </source>
</reference>
<feature type="region of interest" description="Disordered" evidence="3">
    <location>
        <begin position="568"/>
        <end position="658"/>
    </location>
</feature>
<feature type="compositionally biased region" description="Polar residues" evidence="3">
    <location>
        <begin position="631"/>
        <end position="649"/>
    </location>
</feature>